<sequence length="326" mass="36917">MGGAAYSLPASEEATYKSAAFLIALLYAAALAMLPLDVFKDRLNYLTYADQSDIILLRYWNDGLLSFLSNEPLWLATNILLRKIMPPELVVRAIIFFSSFTVSWVAISRYSREVIWILLFLLLVQFIKNYIIHLRQGYAIAIFFLGWFAFRSRARWFFIGASPFIHSSFAFVILIMLSIHIFRLMRMDAYICVLLAGLSGLIVGASLPYIASVLGARQAGQYDFVSTDVSGLGFLYWSSVLILFLLSGSKFARNHVFSLSLIAFYLATYFQIEVTARIFESGLLLVLLSGLSLTGWRRNLFTSSMILYATLQYYQRIGLPYLGWGA</sequence>
<reference evidence="2" key="1">
    <citation type="submission" date="2022-08" db="EMBL/GenBank/DDBJ databases">
        <title>Chelativorans sichuanense sp. nov., a paraffin oil-degrading bacterium isolated from a mixture of oil-based drill cuttings and paddy soil.</title>
        <authorList>
            <person name="Yu J."/>
            <person name="Liu H."/>
            <person name="Chen Q."/>
        </authorList>
    </citation>
    <scope>NUCLEOTIDE SEQUENCE</scope>
    <source>
        <strain evidence="2">SCAU 2101</strain>
    </source>
</reference>
<gene>
    <name evidence="2" type="ORF">NYR54_18645</name>
</gene>
<feature type="transmembrane region" description="Helical" evidence="1">
    <location>
        <begin position="20"/>
        <end position="39"/>
    </location>
</feature>
<feature type="transmembrane region" description="Helical" evidence="1">
    <location>
        <begin position="189"/>
        <end position="211"/>
    </location>
</feature>
<dbReference type="AlphaFoldDB" id="A0A9X2XCQ8"/>
<comment type="caution">
    <text evidence="2">The sequence shown here is derived from an EMBL/GenBank/DDBJ whole genome shotgun (WGS) entry which is preliminary data.</text>
</comment>
<keyword evidence="1" id="KW-0472">Membrane</keyword>
<evidence type="ECO:0000313" key="3">
    <source>
        <dbReference type="Proteomes" id="UP001149009"/>
    </source>
</evidence>
<accession>A0A9X2XCQ8</accession>
<organism evidence="2 3">
    <name type="scientific">Chelativorans petroleitrophicus</name>
    <dbReference type="NCBI Taxonomy" id="2975484"/>
    <lineage>
        <taxon>Bacteria</taxon>
        <taxon>Pseudomonadati</taxon>
        <taxon>Pseudomonadota</taxon>
        <taxon>Alphaproteobacteria</taxon>
        <taxon>Hyphomicrobiales</taxon>
        <taxon>Phyllobacteriaceae</taxon>
        <taxon>Chelativorans</taxon>
    </lineage>
</organism>
<keyword evidence="3" id="KW-1185">Reference proteome</keyword>
<keyword evidence="1" id="KW-1133">Transmembrane helix</keyword>
<name>A0A9X2XCQ8_9HYPH</name>
<dbReference type="EMBL" id="JAODNV010000035">
    <property type="protein sequence ID" value="MCT8992267.1"/>
    <property type="molecule type" value="Genomic_DNA"/>
</dbReference>
<feature type="transmembrane region" description="Helical" evidence="1">
    <location>
        <begin position="278"/>
        <end position="296"/>
    </location>
</feature>
<feature type="transmembrane region" description="Helical" evidence="1">
    <location>
        <begin position="231"/>
        <end position="248"/>
    </location>
</feature>
<feature type="transmembrane region" description="Helical" evidence="1">
    <location>
        <begin position="255"/>
        <end position="272"/>
    </location>
</feature>
<proteinExistence type="predicted"/>
<keyword evidence="1" id="KW-0812">Transmembrane</keyword>
<dbReference type="Proteomes" id="UP001149009">
    <property type="component" value="Unassembled WGS sequence"/>
</dbReference>
<feature type="transmembrane region" description="Helical" evidence="1">
    <location>
        <begin position="164"/>
        <end position="182"/>
    </location>
</feature>
<feature type="transmembrane region" description="Helical" evidence="1">
    <location>
        <begin position="89"/>
        <end position="107"/>
    </location>
</feature>
<evidence type="ECO:0000313" key="2">
    <source>
        <dbReference type="EMBL" id="MCT8992267.1"/>
    </source>
</evidence>
<evidence type="ECO:0000256" key="1">
    <source>
        <dbReference type="SAM" id="Phobius"/>
    </source>
</evidence>
<feature type="transmembrane region" description="Helical" evidence="1">
    <location>
        <begin position="113"/>
        <end position="131"/>
    </location>
</feature>
<protein>
    <recommendedName>
        <fullName evidence="4">EpsG family protein</fullName>
    </recommendedName>
</protein>
<evidence type="ECO:0008006" key="4">
    <source>
        <dbReference type="Google" id="ProtNLM"/>
    </source>
</evidence>
<dbReference type="RefSeq" id="WP_261517213.1">
    <property type="nucleotide sequence ID" value="NZ_JAODNV010000035.1"/>
</dbReference>